<sequence>MGTHQELVVRADGIYRRLYELQYRESTPPPRSASAATAVRSPV</sequence>
<accession>A0ABX8B836</accession>
<dbReference type="RefSeq" id="WP_014101250.1">
    <property type="nucleotide sequence ID" value="NZ_CP072643.1"/>
</dbReference>
<keyword evidence="1" id="KW-0067">ATP-binding</keyword>
<organism evidence="1 2">
    <name type="scientific">Chloracidobacterium sp. N</name>
    <dbReference type="NCBI Taxonomy" id="2821540"/>
    <lineage>
        <taxon>Bacteria</taxon>
        <taxon>Pseudomonadati</taxon>
        <taxon>Acidobacteriota</taxon>
        <taxon>Terriglobia</taxon>
        <taxon>Terriglobales</taxon>
        <taxon>Acidobacteriaceae</taxon>
        <taxon>Chloracidobacterium</taxon>
        <taxon>Chloracidobacterium aggregatum</taxon>
    </lineage>
</organism>
<keyword evidence="2" id="KW-1185">Reference proteome</keyword>
<evidence type="ECO:0000313" key="1">
    <source>
        <dbReference type="EMBL" id="QUV95744.1"/>
    </source>
</evidence>
<reference evidence="1 2" key="1">
    <citation type="submission" date="2021-03" db="EMBL/GenBank/DDBJ databases">
        <title>Genomic and phenotypic characterization of Chloracidobacterium isolates provides evidence for multiple species.</title>
        <authorList>
            <person name="Saini M.K."/>
            <person name="Costas A.M.G."/>
            <person name="Tank M."/>
            <person name="Bryant D.A."/>
        </authorList>
    </citation>
    <scope>NUCLEOTIDE SEQUENCE [LARGE SCALE GENOMIC DNA]</scope>
    <source>
        <strain evidence="1 2">N</strain>
    </source>
</reference>
<evidence type="ECO:0000313" key="2">
    <source>
        <dbReference type="Proteomes" id="UP000677668"/>
    </source>
</evidence>
<keyword evidence="1" id="KW-0547">Nucleotide-binding</keyword>
<dbReference type="EMBL" id="CP072643">
    <property type="protein sequence ID" value="QUV95744.1"/>
    <property type="molecule type" value="Genomic_DNA"/>
</dbReference>
<protein>
    <submittedName>
        <fullName evidence="1">ABC transporter ATP-binding protein</fullName>
    </submittedName>
</protein>
<dbReference type="GO" id="GO:0005524">
    <property type="term" value="F:ATP binding"/>
    <property type="evidence" value="ECO:0007669"/>
    <property type="project" value="UniProtKB-KW"/>
</dbReference>
<gene>
    <name evidence="1" type="ORF">J8C05_13065</name>
</gene>
<name>A0ABX8B836_9BACT</name>
<dbReference type="Proteomes" id="UP000677668">
    <property type="component" value="Chromosome 2"/>
</dbReference>
<proteinExistence type="predicted"/>